<dbReference type="AlphaFoldDB" id="A0A8S1V519"/>
<reference evidence="4" key="1">
    <citation type="submission" date="2021-01" db="EMBL/GenBank/DDBJ databases">
        <authorList>
            <consortium name="Genoscope - CEA"/>
            <person name="William W."/>
        </authorList>
    </citation>
    <scope>NUCLEOTIDE SEQUENCE</scope>
</reference>
<feature type="domain" description="Protein kinase" evidence="3">
    <location>
        <begin position="23"/>
        <end position="290"/>
    </location>
</feature>
<keyword evidence="5" id="KW-1185">Reference proteome</keyword>
<dbReference type="PROSITE" id="PS50011">
    <property type="entry name" value="PROTEIN_KINASE_DOM"/>
    <property type="match status" value="1"/>
</dbReference>
<dbReference type="InterPro" id="IPR000719">
    <property type="entry name" value="Prot_kinase_dom"/>
</dbReference>
<feature type="compositionally biased region" description="Low complexity" evidence="2">
    <location>
        <begin position="309"/>
        <end position="320"/>
    </location>
</feature>
<name>A0A8S1V519_9CILI</name>
<evidence type="ECO:0000259" key="3">
    <source>
        <dbReference type="PROSITE" id="PS50011"/>
    </source>
</evidence>
<dbReference type="OrthoDB" id="312978at2759"/>
<dbReference type="PANTHER" id="PTHR44167:SF18">
    <property type="entry name" value="PROTEIN KINASE DOMAIN-CONTAINING PROTEIN"/>
    <property type="match status" value="1"/>
</dbReference>
<dbReference type="Proteomes" id="UP000689195">
    <property type="component" value="Unassembled WGS sequence"/>
</dbReference>
<gene>
    <name evidence="4" type="ORF">PPENT_87.1.T0570084</name>
</gene>
<sequence length="822" mass="97933">MQYHQQVNTLLDAKTEEYPKRKFQLTKLLGSGSEGGAFLANATEWGNNPKQVVIKIQKNMKPDEKDFLSRLIDYQIKYENGKNSQYLPTHLIRIYEYFQWQQNHCIVMEVGQEDLYNYIGKSQNVSIQEKEKICFQILYPIRFLHEQKLVHRDIKPENYIKVGNIFKLIDFGLIRSSISENKTQQVGTKIFQAPEILENSSSYTDKVDVWSLGCVYYEILSTQPLFDGQSHQDINRKIKNHKTKPELINNKINQLQTSQQFKNILIQMLFYEENKRPSIEQIYNQFNNYLNPQSIVIQQIVLKPDNLEPQQPQATKQQEQIKPQNTNPTIKFQTNSSEQQNQNKELNLNQEQTKITQEMKKDQIELEEFNQSQLNQIQKIVEDNQIKILEQINSNVESKLNESKNQLQSHDVDIKNLGQKIQDIENNMNKKQEEDKHNQTQIQEQQRKLDEQNKNQIKEIESQIQKEKNDEKQTLDKKLEQFQQQLEQLSQQIDMQRKNIEEQDIEKYIKQEISQENEKLIKQLESKYKNQLDHMQQSLDQVSQTQKEQNDSFISLVKKSQNQVEEIEGQWKNYEQQIYHSLNEMKLQLENLQQSQLTLTQQYRNDNSGQQLQDNQTQGQNITNQYKISSQNIQNKTNDFDQRQVNQNIQDKQIFVQQLNQLTPMLVQDLTYVLQNQSIQNEKNQNNQQSNQQQTSDQQSNIQETTYFQEQKSENPYLNIQSTQEYKNLIQNLRCEFQKQGNQYQDEIKKQQTALAELKNKNKKIKKKNEQQEQQIEQLKNTEKQVQFLIEHFKNKQNLQEFMKKNNKQYLELVELINENNC</sequence>
<proteinExistence type="predicted"/>
<dbReference type="Pfam" id="PF00069">
    <property type="entry name" value="Pkinase"/>
    <property type="match status" value="1"/>
</dbReference>
<dbReference type="GO" id="GO:0005634">
    <property type="term" value="C:nucleus"/>
    <property type="evidence" value="ECO:0007669"/>
    <property type="project" value="TreeGrafter"/>
</dbReference>
<accession>A0A8S1V519</accession>
<dbReference type="EMBL" id="CAJJDO010000057">
    <property type="protein sequence ID" value="CAD8172420.1"/>
    <property type="molecule type" value="Genomic_DNA"/>
</dbReference>
<feature type="region of interest" description="Disordered" evidence="2">
    <location>
        <begin position="430"/>
        <end position="453"/>
    </location>
</feature>
<dbReference type="GO" id="GO:0044773">
    <property type="term" value="P:mitotic DNA damage checkpoint signaling"/>
    <property type="evidence" value="ECO:0007669"/>
    <property type="project" value="TreeGrafter"/>
</dbReference>
<protein>
    <recommendedName>
        <fullName evidence="3">Protein kinase domain-containing protein</fullName>
    </recommendedName>
</protein>
<feature type="coiled-coil region" evidence="1">
    <location>
        <begin position="741"/>
        <end position="789"/>
    </location>
</feature>
<evidence type="ECO:0000256" key="2">
    <source>
        <dbReference type="SAM" id="MobiDB-lite"/>
    </source>
</evidence>
<comment type="caution">
    <text evidence="4">The sequence shown here is derived from an EMBL/GenBank/DDBJ whole genome shotgun (WGS) entry which is preliminary data.</text>
</comment>
<evidence type="ECO:0000256" key="1">
    <source>
        <dbReference type="SAM" id="Coils"/>
    </source>
</evidence>
<keyword evidence="1" id="KW-0175">Coiled coil</keyword>
<feature type="region of interest" description="Disordered" evidence="2">
    <location>
        <begin position="309"/>
        <end position="329"/>
    </location>
</feature>
<dbReference type="GO" id="GO:0005737">
    <property type="term" value="C:cytoplasm"/>
    <property type="evidence" value="ECO:0007669"/>
    <property type="project" value="TreeGrafter"/>
</dbReference>
<evidence type="ECO:0000313" key="5">
    <source>
        <dbReference type="Proteomes" id="UP000689195"/>
    </source>
</evidence>
<dbReference type="SMART" id="SM00220">
    <property type="entry name" value="S_TKc"/>
    <property type="match status" value="1"/>
</dbReference>
<dbReference type="GO" id="GO:0004674">
    <property type="term" value="F:protein serine/threonine kinase activity"/>
    <property type="evidence" value="ECO:0007669"/>
    <property type="project" value="TreeGrafter"/>
</dbReference>
<dbReference type="PANTHER" id="PTHR44167">
    <property type="entry name" value="OVARIAN-SPECIFIC SERINE/THREONINE-PROTEIN KINASE LOK-RELATED"/>
    <property type="match status" value="1"/>
</dbReference>
<feature type="region of interest" description="Disordered" evidence="2">
    <location>
        <begin position="681"/>
        <end position="700"/>
    </location>
</feature>
<dbReference type="GO" id="GO:0005524">
    <property type="term" value="F:ATP binding"/>
    <property type="evidence" value="ECO:0007669"/>
    <property type="project" value="InterPro"/>
</dbReference>
<evidence type="ECO:0000313" key="4">
    <source>
        <dbReference type="EMBL" id="CAD8172420.1"/>
    </source>
</evidence>
<organism evidence="4 5">
    <name type="scientific">Paramecium pentaurelia</name>
    <dbReference type="NCBI Taxonomy" id="43138"/>
    <lineage>
        <taxon>Eukaryota</taxon>
        <taxon>Sar</taxon>
        <taxon>Alveolata</taxon>
        <taxon>Ciliophora</taxon>
        <taxon>Intramacronucleata</taxon>
        <taxon>Oligohymenophorea</taxon>
        <taxon>Peniculida</taxon>
        <taxon>Parameciidae</taxon>
        <taxon>Paramecium</taxon>
    </lineage>
</organism>